<dbReference type="InterPro" id="IPR037219">
    <property type="entry name" value="Peptidase_M41-like"/>
</dbReference>
<dbReference type="PANTHER" id="PTHR23076">
    <property type="entry name" value="METALLOPROTEASE M41 FTSH"/>
    <property type="match status" value="1"/>
</dbReference>
<feature type="binding site" evidence="15">
    <location>
        <position position="511"/>
    </location>
    <ligand>
        <name>Zn(2+)</name>
        <dbReference type="ChEBI" id="CHEBI:29105"/>
        <note>catalytic</note>
    </ligand>
</feature>
<feature type="transmembrane region" description="Helical" evidence="15">
    <location>
        <begin position="100"/>
        <end position="119"/>
    </location>
</feature>
<dbReference type="Proteomes" id="UP000002019">
    <property type="component" value="Chromosome"/>
</dbReference>
<evidence type="ECO:0000256" key="18">
    <source>
        <dbReference type="SAM" id="SignalP"/>
    </source>
</evidence>
<feature type="chain" id="PRO_5002758316" description="ATP-dependent zinc metalloprotease FtsH" evidence="18">
    <location>
        <begin position="20"/>
        <end position="744"/>
    </location>
</feature>
<dbReference type="HOGENOM" id="CLU_000688_16_0_0"/>
<keyword evidence="4 15" id="KW-0645">Protease</keyword>
<dbReference type="GO" id="GO:0008270">
    <property type="term" value="F:zinc ion binding"/>
    <property type="evidence" value="ECO:0007669"/>
    <property type="project" value="UniProtKB-UniRule"/>
</dbReference>
<dbReference type="InterPro" id="IPR003593">
    <property type="entry name" value="AAA+_ATPase"/>
</dbReference>
<comment type="caution">
    <text evidence="15">Lacks conserved residue(s) required for the propagation of feature annotation.</text>
</comment>
<keyword evidence="20" id="KW-0132">Cell division</keyword>
<evidence type="ECO:0000256" key="13">
    <source>
        <dbReference type="ARBA" id="ARBA00023136"/>
    </source>
</evidence>
<evidence type="ECO:0000256" key="8">
    <source>
        <dbReference type="ARBA" id="ARBA00022801"/>
    </source>
</evidence>
<comment type="subunit">
    <text evidence="15">Homohexamer.</text>
</comment>
<dbReference type="GO" id="GO:0005886">
    <property type="term" value="C:plasma membrane"/>
    <property type="evidence" value="ECO:0007669"/>
    <property type="project" value="UniProtKB-SubCell"/>
</dbReference>
<keyword evidence="5 15" id="KW-0812">Transmembrane</keyword>
<organism evidence="20 21">
    <name type="scientific">Cloacimonas acidaminovorans (strain Evry)</name>
    <dbReference type="NCBI Taxonomy" id="459349"/>
    <lineage>
        <taxon>Bacteria</taxon>
        <taxon>Pseudomonadati</taxon>
        <taxon>Candidatus Cloacimonadota</taxon>
        <taxon>Candidatus Cloacimonadia</taxon>
        <taxon>Candidatus Cloacimonadales</taxon>
        <taxon>Candidatus Cloacimonadaceae</taxon>
        <taxon>Candidatus Cloacimonas</taxon>
    </lineage>
</organism>
<keyword evidence="8 15" id="KW-0378">Hydrolase</keyword>
<dbReference type="InterPro" id="IPR003959">
    <property type="entry name" value="ATPase_AAA_core"/>
</dbReference>
<feature type="active site" evidence="15">
    <location>
        <position position="508"/>
    </location>
</feature>
<dbReference type="Gene3D" id="1.10.8.60">
    <property type="match status" value="1"/>
</dbReference>
<dbReference type="SUPFAM" id="SSF52540">
    <property type="entry name" value="P-loop containing nucleoside triphosphate hydrolases"/>
    <property type="match status" value="1"/>
</dbReference>
<dbReference type="Pfam" id="PF06480">
    <property type="entry name" value="FtsH_ext"/>
    <property type="match status" value="1"/>
</dbReference>
<dbReference type="EMBL" id="CU466930">
    <property type="protein sequence ID" value="CAO80712.1"/>
    <property type="molecule type" value="Genomic_DNA"/>
</dbReference>
<comment type="function">
    <text evidence="15">Acts as a processive, ATP-dependent zinc metallopeptidase for both cytoplasmic and membrane proteins. Plays a role in the quality control of integral membrane proteins.</text>
</comment>
<dbReference type="InterPro" id="IPR003960">
    <property type="entry name" value="ATPase_AAA_CS"/>
</dbReference>
<feature type="binding site" evidence="15">
    <location>
        <position position="582"/>
    </location>
    <ligand>
        <name>Zn(2+)</name>
        <dbReference type="ChEBI" id="CHEBI:29105"/>
        <note>catalytic</note>
    </ligand>
</feature>
<evidence type="ECO:0000313" key="21">
    <source>
        <dbReference type="Proteomes" id="UP000002019"/>
    </source>
</evidence>
<feature type="binding site" evidence="15">
    <location>
        <position position="507"/>
    </location>
    <ligand>
        <name>Zn(2+)</name>
        <dbReference type="ChEBI" id="CHEBI:29105"/>
        <note>catalytic</note>
    </ligand>
</feature>
<dbReference type="eggNOG" id="COG0465">
    <property type="taxonomic scope" value="Bacteria"/>
</dbReference>
<dbReference type="InterPro" id="IPR000642">
    <property type="entry name" value="Peptidase_M41"/>
</dbReference>
<evidence type="ECO:0000256" key="2">
    <source>
        <dbReference type="ARBA" id="ARBA00010044"/>
    </source>
</evidence>
<comment type="similarity">
    <text evidence="2 15">In the C-terminal section; belongs to the peptidase M41 family.</text>
</comment>
<keyword evidence="18" id="KW-0732">Signal</keyword>
<evidence type="ECO:0000256" key="7">
    <source>
        <dbReference type="ARBA" id="ARBA00022741"/>
    </source>
</evidence>
<evidence type="ECO:0000256" key="17">
    <source>
        <dbReference type="SAM" id="MobiDB-lite"/>
    </source>
</evidence>
<feature type="compositionally biased region" description="Low complexity" evidence="17">
    <location>
        <begin position="713"/>
        <end position="732"/>
    </location>
</feature>
<dbReference type="KEGG" id="caci:CLOAM0831"/>
<evidence type="ECO:0000259" key="19">
    <source>
        <dbReference type="SMART" id="SM00382"/>
    </source>
</evidence>
<keyword evidence="12 15" id="KW-0482">Metalloprotease</keyword>
<comment type="similarity">
    <text evidence="16">Belongs to the AAA ATPase family.</text>
</comment>
<evidence type="ECO:0000256" key="9">
    <source>
        <dbReference type="ARBA" id="ARBA00022833"/>
    </source>
</evidence>
<dbReference type="Pfam" id="PF01434">
    <property type="entry name" value="Peptidase_M41"/>
    <property type="match status" value="1"/>
</dbReference>
<dbReference type="FunFam" id="1.20.58.760:FF:000001">
    <property type="entry name" value="ATP-dependent zinc metalloprotease FtsH"/>
    <property type="match status" value="1"/>
</dbReference>
<keyword evidence="21" id="KW-1185">Reference proteome</keyword>
<keyword evidence="3 15" id="KW-1003">Cell membrane</keyword>
<keyword evidence="11 15" id="KW-1133">Transmembrane helix</keyword>
<accession>B0VH97</accession>
<feature type="region of interest" description="Disordered" evidence="17">
    <location>
        <begin position="706"/>
        <end position="744"/>
    </location>
</feature>
<feature type="signal peptide" evidence="18">
    <location>
        <begin position="1"/>
        <end position="19"/>
    </location>
</feature>
<keyword evidence="9 15" id="KW-0862">Zinc</keyword>
<dbReference type="GO" id="GO:0006508">
    <property type="term" value="P:proteolysis"/>
    <property type="evidence" value="ECO:0007669"/>
    <property type="project" value="UniProtKB-KW"/>
</dbReference>
<evidence type="ECO:0000256" key="3">
    <source>
        <dbReference type="ARBA" id="ARBA00022475"/>
    </source>
</evidence>
<dbReference type="Pfam" id="PF17862">
    <property type="entry name" value="AAA_lid_3"/>
    <property type="match status" value="1"/>
</dbReference>
<dbReference type="SUPFAM" id="SSF140990">
    <property type="entry name" value="FtsH protease domain-like"/>
    <property type="match status" value="1"/>
</dbReference>
<dbReference type="PANTHER" id="PTHR23076:SF97">
    <property type="entry name" value="ATP-DEPENDENT ZINC METALLOPROTEASE YME1L1"/>
    <property type="match status" value="1"/>
</dbReference>
<dbReference type="Gene3D" id="3.30.720.210">
    <property type="match status" value="1"/>
</dbReference>
<dbReference type="FunFam" id="3.40.50.300:FF:000001">
    <property type="entry name" value="ATP-dependent zinc metalloprotease FtsH"/>
    <property type="match status" value="1"/>
</dbReference>
<reference evidence="20 21" key="1">
    <citation type="journal article" date="2008" name="J. Bacteriol.">
        <title>'Candidatus Cloacamonas acidaminovorans': genome sequence reconstruction provides a first glimpse of a new bacterial division.</title>
        <authorList>
            <person name="Pelletier E."/>
            <person name="Kreimeyer A."/>
            <person name="Bocs S."/>
            <person name="Rouy Z."/>
            <person name="Gyapay G."/>
            <person name="Chouari R."/>
            <person name="Riviere D."/>
            <person name="Ganesan A."/>
            <person name="Daegelen P."/>
            <person name="Sghir A."/>
            <person name="Cohen G.N."/>
            <person name="Medigue C."/>
            <person name="Weissenbach J."/>
            <person name="Le Paslier D."/>
        </authorList>
    </citation>
    <scope>NUCLEOTIDE SEQUENCE [LARGE SCALE GENOMIC DNA]</scope>
    <source>
        <strain evidence="21">Evry</strain>
    </source>
</reference>
<protein>
    <recommendedName>
        <fullName evidence="15">ATP-dependent zinc metalloprotease FtsH</fullName>
        <ecNumber evidence="15">3.4.24.-</ecNumber>
    </recommendedName>
</protein>
<dbReference type="InterPro" id="IPR041569">
    <property type="entry name" value="AAA_lid_3"/>
</dbReference>
<keyword evidence="7 15" id="KW-0547">Nucleotide-binding</keyword>
<evidence type="ECO:0000256" key="16">
    <source>
        <dbReference type="RuleBase" id="RU003651"/>
    </source>
</evidence>
<feature type="domain" description="AAA+ ATPase" evidence="19">
    <location>
        <begin position="277"/>
        <end position="416"/>
    </location>
</feature>
<dbReference type="SMART" id="SM00382">
    <property type="entry name" value="AAA"/>
    <property type="match status" value="1"/>
</dbReference>
<keyword evidence="6 15" id="KW-0479">Metal-binding</keyword>
<keyword evidence="10 15" id="KW-0067">ATP-binding</keyword>
<evidence type="ECO:0000256" key="14">
    <source>
        <dbReference type="ARBA" id="ARBA00061570"/>
    </source>
</evidence>
<feature type="transmembrane region" description="Helical" evidence="15">
    <location>
        <begin position="46"/>
        <end position="66"/>
    </location>
</feature>
<dbReference type="GO" id="GO:0016887">
    <property type="term" value="F:ATP hydrolysis activity"/>
    <property type="evidence" value="ECO:0007669"/>
    <property type="project" value="UniProtKB-UniRule"/>
</dbReference>
<dbReference type="STRING" id="459349.CLOAM0831"/>
<evidence type="ECO:0000256" key="11">
    <source>
        <dbReference type="ARBA" id="ARBA00022989"/>
    </source>
</evidence>
<comment type="similarity">
    <text evidence="14 15">In the central section; belongs to the AAA ATPase family.</text>
</comment>
<dbReference type="FunFam" id="1.10.8.60:FF:000001">
    <property type="entry name" value="ATP-dependent zinc metalloprotease FtsH"/>
    <property type="match status" value="1"/>
</dbReference>
<keyword evidence="20" id="KW-0131">Cell cycle</keyword>
<dbReference type="CDD" id="cd19501">
    <property type="entry name" value="RecA-like_FtsH"/>
    <property type="match status" value="1"/>
</dbReference>
<dbReference type="GO" id="GO:0005524">
    <property type="term" value="F:ATP binding"/>
    <property type="evidence" value="ECO:0007669"/>
    <property type="project" value="UniProtKB-UniRule"/>
</dbReference>
<feature type="region of interest" description="Disordered" evidence="17">
    <location>
        <begin position="76"/>
        <end position="95"/>
    </location>
</feature>
<dbReference type="Gene3D" id="1.20.58.760">
    <property type="entry name" value="Peptidase M41"/>
    <property type="match status" value="1"/>
</dbReference>
<keyword evidence="13 15" id="KW-0472">Membrane</keyword>
<dbReference type="GO" id="GO:0051301">
    <property type="term" value="P:cell division"/>
    <property type="evidence" value="ECO:0007669"/>
    <property type="project" value="UniProtKB-KW"/>
</dbReference>
<feature type="compositionally biased region" description="Polar residues" evidence="17">
    <location>
        <begin position="82"/>
        <end position="91"/>
    </location>
</feature>
<evidence type="ECO:0000256" key="6">
    <source>
        <dbReference type="ARBA" id="ARBA00022723"/>
    </source>
</evidence>
<dbReference type="GO" id="GO:0004176">
    <property type="term" value="F:ATP-dependent peptidase activity"/>
    <property type="evidence" value="ECO:0007669"/>
    <property type="project" value="InterPro"/>
</dbReference>
<dbReference type="GO" id="GO:0004222">
    <property type="term" value="F:metalloendopeptidase activity"/>
    <property type="evidence" value="ECO:0007669"/>
    <property type="project" value="InterPro"/>
</dbReference>
<comment type="cofactor">
    <cofactor evidence="15">
        <name>Zn(2+)</name>
        <dbReference type="ChEBI" id="CHEBI:29105"/>
    </cofactor>
    <text evidence="15">Binds 1 zinc ion per subunit.</text>
</comment>
<evidence type="ECO:0000256" key="1">
    <source>
        <dbReference type="ARBA" id="ARBA00004370"/>
    </source>
</evidence>
<evidence type="ECO:0000256" key="10">
    <source>
        <dbReference type="ARBA" id="ARBA00022840"/>
    </source>
</evidence>
<comment type="subcellular location">
    <subcellularLocation>
        <location evidence="15">Cell membrane</location>
        <topology evidence="15">Multi-pass membrane protein</topology>
        <orientation evidence="15">Cytoplasmic side</orientation>
    </subcellularLocation>
    <subcellularLocation>
        <location evidence="1">Membrane</location>
    </subcellularLocation>
</comment>
<dbReference type="InterPro" id="IPR011546">
    <property type="entry name" value="Pept_M41_FtsH_extracell"/>
</dbReference>
<evidence type="ECO:0000313" key="20">
    <source>
        <dbReference type="EMBL" id="CAO80712.1"/>
    </source>
</evidence>
<feature type="binding site" evidence="15">
    <location>
        <begin position="285"/>
        <end position="292"/>
    </location>
    <ligand>
        <name>ATP</name>
        <dbReference type="ChEBI" id="CHEBI:30616"/>
    </ligand>
</feature>
<dbReference type="RefSeq" id="WP_015424570.1">
    <property type="nucleotide sequence ID" value="NC_020449.1"/>
</dbReference>
<evidence type="ECO:0000256" key="5">
    <source>
        <dbReference type="ARBA" id="ARBA00022692"/>
    </source>
</evidence>
<sequence length="744" mass="82771">MLKYILIALCLITFSALNAVPADTLITPQQTIPETGKAIMQFSTLMNWFILALLIISVISIIRMIIVKKRTLNRKDKPNPNPNLRNPQSPKNAPAKKSPFSLPLIIMLILLIVIIFHTYNSSGTAITKESYSNFMTRVANGQITQVQFAEKDIFYTDIANKKYSTTVPYENPQLVDSLVALGIKVSATKPSRWAGVISYLLPFLLLIIFWVFFIRGMNAQNAKAFSFGKSKARLYEASKTGITFKDVAGVDEAKEELQEIVEFLKDPKKFQRLGGRIPRGVLLVGQPGTGKTLLAKAVSGEAGVPFFSISGSDFVEMFVGVGAARVRDLFDQAKKNAPCITFIDEIDAVGRHRGSGLGGGHDEREQTLNQLLVEMDGFEPNEAVIIIAATNRPDILDPALLRPGRFDRRVVVDLPDIKGRTEILKVHTAKVPLANDVHLELIARGTPGFSGADLANLVNEAALIAASKNKTQIQMEDFEEAKDKLLLGKEKKSRVIPEEDKKLTAYHEIGHVLTSVYLDKVEPVHKVSIIPRGFTGGATHYLMTDKTNYSKSYLLQMLVTLLGGRAAEEVVFQEYTTGAGNDLERCTDIAKKMVCSWGMSDKIGPITIGKEQGEIFLGKELVSHDIFSDETSQLVDREIRDIVSNAYSQAISLLNEHRELMDIMAKELQEKETLGTDEIFNLILENCREEERELVEEKYKKALELRFEHSEKTTSQPTETTETAETTETIEQAENKDNKSEETA</sequence>
<dbReference type="NCBIfam" id="TIGR01241">
    <property type="entry name" value="FtsH_fam"/>
    <property type="match status" value="1"/>
</dbReference>
<feature type="compositionally biased region" description="Basic and acidic residues" evidence="17">
    <location>
        <begin position="733"/>
        <end position="744"/>
    </location>
</feature>
<name>B0VH97_CLOAI</name>
<dbReference type="InterPro" id="IPR027417">
    <property type="entry name" value="P-loop_NTPase"/>
</dbReference>
<dbReference type="AlphaFoldDB" id="B0VH97"/>
<dbReference type="GO" id="GO:0030163">
    <property type="term" value="P:protein catabolic process"/>
    <property type="evidence" value="ECO:0007669"/>
    <property type="project" value="UniProtKB-UniRule"/>
</dbReference>
<dbReference type="EC" id="3.4.24.-" evidence="15"/>
<evidence type="ECO:0000256" key="15">
    <source>
        <dbReference type="HAMAP-Rule" id="MF_01458"/>
    </source>
</evidence>
<dbReference type="PROSITE" id="PS00674">
    <property type="entry name" value="AAA"/>
    <property type="match status" value="1"/>
</dbReference>
<dbReference type="HAMAP" id="MF_01458">
    <property type="entry name" value="FtsH"/>
    <property type="match status" value="1"/>
</dbReference>
<dbReference type="InterPro" id="IPR005936">
    <property type="entry name" value="FtsH"/>
</dbReference>
<evidence type="ECO:0000256" key="4">
    <source>
        <dbReference type="ARBA" id="ARBA00022670"/>
    </source>
</evidence>
<feature type="transmembrane region" description="Helical" evidence="15">
    <location>
        <begin position="193"/>
        <end position="213"/>
    </location>
</feature>
<dbReference type="Pfam" id="PF00004">
    <property type="entry name" value="AAA"/>
    <property type="match status" value="1"/>
</dbReference>
<dbReference type="Gene3D" id="3.40.50.300">
    <property type="entry name" value="P-loop containing nucleotide triphosphate hydrolases"/>
    <property type="match status" value="1"/>
</dbReference>
<evidence type="ECO:0000256" key="12">
    <source>
        <dbReference type="ARBA" id="ARBA00023049"/>
    </source>
</evidence>
<gene>
    <name evidence="15 20" type="primary">ftsH</name>
    <name evidence="20" type="ordered locus">CLOAM0831</name>
</gene>
<proteinExistence type="inferred from homology"/>